<reference evidence="3 4" key="1">
    <citation type="journal article" date="2017" name="Nature">
        <title>The Apostasia genome and the evolution of orchids.</title>
        <authorList>
            <person name="Zhang G.Q."/>
            <person name="Liu K.W."/>
            <person name="Li Z."/>
            <person name="Lohaus R."/>
            <person name="Hsiao Y.Y."/>
            <person name="Niu S.C."/>
            <person name="Wang J.Y."/>
            <person name="Lin Y.C."/>
            <person name="Xu Q."/>
            <person name="Chen L.J."/>
            <person name="Yoshida K."/>
            <person name="Fujiwara S."/>
            <person name="Wang Z.W."/>
            <person name="Zhang Y.Q."/>
            <person name="Mitsuda N."/>
            <person name="Wang M."/>
            <person name="Liu G.H."/>
            <person name="Pecoraro L."/>
            <person name="Huang H.X."/>
            <person name="Xiao X.J."/>
            <person name="Lin M."/>
            <person name="Wu X.Y."/>
            <person name="Wu W.L."/>
            <person name="Chen Y.Y."/>
            <person name="Chang S.B."/>
            <person name="Sakamoto S."/>
            <person name="Ohme-Takagi M."/>
            <person name="Yagi M."/>
            <person name="Zeng S.J."/>
            <person name="Shen C.Y."/>
            <person name="Yeh C.M."/>
            <person name="Luo Y.B."/>
            <person name="Tsai W.C."/>
            <person name="Van de Peer Y."/>
            <person name="Liu Z.J."/>
        </authorList>
    </citation>
    <scope>NUCLEOTIDE SEQUENCE [LARGE SCALE GENOMIC DNA]</scope>
    <source>
        <strain evidence="4">cv. Shenzhen</strain>
        <tissue evidence="3">Stem</tissue>
    </source>
</reference>
<dbReference type="OrthoDB" id="671678at2759"/>
<feature type="domain" description="Transposase (putative) gypsy type" evidence="2">
    <location>
        <begin position="38"/>
        <end position="103"/>
    </location>
</feature>
<gene>
    <name evidence="3" type="ORF">AXF42_Ash016843</name>
</gene>
<organism evidence="3 4">
    <name type="scientific">Apostasia shenzhenica</name>
    <dbReference type="NCBI Taxonomy" id="1088818"/>
    <lineage>
        <taxon>Eukaryota</taxon>
        <taxon>Viridiplantae</taxon>
        <taxon>Streptophyta</taxon>
        <taxon>Embryophyta</taxon>
        <taxon>Tracheophyta</taxon>
        <taxon>Spermatophyta</taxon>
        <taxon>Magnoliopsida</taxon>
        <taxon>Liliopsida</taxon>
        <taxon>Asparagales</taxon>
        <taxon>Orchidaceae</taxon>
        <taxon>Apostasioideae</taxon>
        <taxon>Apostasia</taxon>
    </lineage>
</organism>
<dbReference type="InterPro" id="IPR007321">
    <property type="entry name" value="Transposase_28"/>
</dbReference>
<proteinExistence type="predicted"/>
<keyword evidence="4" id="KW-1185">Reference proteome</keyword>
<feature type="region of interest" description="Disordered" evidence="1">
    <location>
        <begin position="279"/>
        <end position="375"/>
    </location>
</feature>
<dbReference type="EMBL" id="KZ451900">
    <property type="protein sequence ID" value="PKA64812.1"/>
    <property type="molecule type" value="Genomic_DNA"/>
</dbReference>
<dbReference type="AlphaFoldDB" id="A0A2I0BAH9"/>
<name>A0A2I0BAH9_9ASPA</name>
<dbReference type="Pfam" id="PF04195">
    <property type="entry name" value="Transposase_28"/>
    <property type="match status" value="1"/>
</dbReference>
<evidence type="ECO:0000313" key="3">
    <source>
        <dbReference type="EMBL" id="PKA64812.1"/>
    </source>
</evidence>
<protein>
    <recommendedName>
        <fullName evidence="2">Transposase (putative) gypsy type domain-containing protein</fullName>
    </recommendedName>
</protein>
<dbReference type="Proteomes" id="UP000236161">
    <property type="component" value="Unassembled WGS sequence"/>
</dbReference>
<accession>A0A2I0BAH9</accession>
<sequence>MMEHEVLNATKGFRGNPCLMVIPPAADLRPNSPPEGAVCVYRAQVEYGLMLPPQPEFKEVLNSFQLVPAQLSPNVVAYIYSFLNLLQARGMAWSLTLFRSLFSWIAVPGYGGCLALRSKSRKAMFSGASSSHSDWRDFYFFVGGDLGIPLTPGACPTEFIGDAQWMAGTSVQKNLEVLKGHSWPLKDFLRLVKNDVSLYARSQGYTIFKEVVPPPGTVLMKRARTGQPPATQLSKQVVEEAEGEEAVVPEPVCGGISIDVVSSPDDSGDDSKTLAEVMEEAGKGKEPALQARPKVIPKGASGITIGGKGGQEEAAESGAGKEVVEAPCAGGEEMAAPSQALVSLETPKKKRGPSKKNSLEPPLKKRRSDKEGGDR</sequence>
<evidence type="ECO:0000313" key="4">
    <source>
        <dbReference type="Proteomes" id="UP000236161"/>
    </source>
</evidence>
<evidence type="ECO:0000259" key="2">
    <source>
        <dbReference type="Pfam" id="PF04195"/>
    </source>
</evidence>
<evidence type="ECO:0000256" key="1">
    <source>
        <dbReference type="SAM" id="MobiDB-lite"/>
    </source>
</evidence>